<evidence type="ECO:0000313" key="1">
    <source>
        <dbReference type="EMBL" id="OXC74934.1"/>
    </source>
</evidence>
<sequence>MDMKFEQKRIPAPQHLGAMPRLGFKRFRCARIILGGIELMHMVAKGEMKSECRWHHSVAERFQDLAK</sequence>
<organism evidence="1 2">
    <name type="scientific">Caballeronia sordidicola</name>
    <name type="common">Burkholderia sordidicola</name>
    <dbReference type="NCBI Taxonomy" id="196367"/>
    <lineage>
        <taxon>Bacteria</taxon>
        <taxon>Pseudomonadati</taxon>
        <taxon>Pseudomonadota</taxon>
        <taxon>Betaproteobacteria</taxon>
        <taxon>Burkholderiales</taxon>
        <taxon>Burkholderiaceae</taxon>
        <taxon>Caballeronia</taxon>
    </lineage>
</organism>
<dbReference type="Proteomes" id="UP000214720">
    <property type="component" value="Unassembled WGS sequence"/>
</dbReference>
<evidence type="ECO:0000313" key="2">
    <source>
        <dbReference type="Proteomes" id="UP000214720"/>
    </source>
</evidence>
<proteinExistence type="predicted"/>
<comment type="caution">
    <text evidence="1">The sequence shown here is derived from an EMBL/GenBank/DDBJ whole genome shotgun (WGS) entry which is preliminary data.</text>
</comment>
<protein>
    <submittedName>
        <fullName evidence="1">Uncharacterized protein</fullName>
    </submittedName>
</protein>
<dbReference type="AlphaFoldDB" id="A0A226WUS7"/>
<accession>A0A226WUS7</accession>
<dbReference type="EMBL" id="MTHB01000198">
    <property type="protein sequence ID" value="OXC74934.1"/>
    <property type="molecule type" value="Genomic_DNA"/>
</dbReference>
<name>A0A226WUS7_CABSO</name>
<gene>
    <name evidence="1" type="ORF">BSU04_29470</name>
</gene>
<reference evidence="2" key="1">
    <citation type="submission" date="2017-01" db="EMBL/GenBank/DDBJ databases">
        <title>Genome Analysis of Deinococcus marmoris KOPRI26562.</title>
        <authorList>
            <person name="Kim J.H."/>
            <person name="Oh H.-M."/>
        </authorList>
    </citation>
    <scope>NUCLEOTIDE SEQUENCE [LARGE SCALE GENOMIC DNA]</scope>
    <source>
        <strain evidence="2">PAMC 26633</strain>
    </source>
</reference>